<accession>A0A4R1NJ76</accession>
<evidence type="ECO:0000313" key="3">
    <source>
        <dbReference type="EMBL" id="TCL07179.1"/>
    </source>
</evidence>
<feature type="region of interest" description="Disordered" evidence="1">
    <location>
        <begin position="1"/>
        <end position="33"/>
    </location>
</feature>
<dbReference type="GO" id="GO:0016020">
    <property type="term" value="C:membrane"/>
    <property type="evidence" value="ECO:0007669"/>
    <property type="project" value="InterPro"/>
</dbReference>
<keyword evidence="2" id="KW-0472">Membrane</keyword>
<dbReference type="GO" id="GO:0010468">
    <property type="term" value="P:regulation of gene expression"/>
    <property type="evidence" value="ECO:0007669"/>
    <property type="project" value="InterPro"/>
</dbReference>
<evidence type="ECO:0008006" key="5">
    <source>
        <dbReference type="Google" id="ProtNLM"/>
    </source>
</evidence>
<proteinExistence type="predicted"/>
<dbReference type="AlphaFoldDB" id="A0A4R1NJ76"/>
<feature type="compositionally biased region" description="Low complexity" evidence="1">
    <location>
        <begin position="1"/>
        <end position="18"/>
    </location>
</feature>
<name>A0A4R1NJ76_9GAMM</name>
<dbReference type="OrthoDB" id="6497287at2"/>
<gene>
    <name evidence="3" type="ORF">EZJ58_5493</name>
</gene>
<dbReference type="EMBL" id="SJOI01000001">
    <property type="protein sequence ID" value="TCL07179.1"/>
    <property type="molecule type" value="Genomic_DNA"/>
</dbReference>
<feature type="transmembrane region" description="Helical" evidence="2">
    <location>
        <begin position="325"/>
        <end position="343"/>
    </location>
</feature>
<keyword evidence="4" id="KW-1185">Reference proteome</keyword>
<dbReference type="Proteomes" id="UP000294555">
    <property type="component" value="Unassembled WGS sequence"/>
</dbReference>
<reference evidence="3 4" key="1">
    <citation type="submission" date="2019-02" db="EMBL/GenBank/DDBJ databases">
        <title>Investigation of anaerobic lignin degradation for improved lignocellulosic biofuels.</title>
        <authorList>
            <person name="Deangelis K."/>
        </authorList>
    </citation>
    <scope>NUCLEOTIDE SEQUENCE [LARGE SCALE GENOMIC DNA]</scope>
    <source>
        <strain evidence="3 4">159R</strain>
    </source>
</reference>
<protein>
    <recommendedName>
        <fullName evidence="5">Flagellar regulator flk</fullName>
    </recommendedName>
</protein>
<organism evidence="3 4">
    <name type="scientific">Sodalis ligni</name>
    <dbReference type="NCBI Taxonomy" id="2697027"/>
    <lineage>
        <taxon>Bacteria</taxon>
        <taxon>Pseudomonadati</taxon>
        <taxon>Pseudomonadota</taxon>
        <taxon>Gammaproteobacteria</taxon>
        <taxon>Enterobacterales</taxon>
        <taxon>Bruguierivoracaceae</taxon>
        <taxon>Sodalis</taxon>
    </lineage>
</organism>
<dbReference type="RefSeq" id="WP_132927173.1">
    <property type="nucleotide sequence ID" value="NZ_SJOI01000001.1"/>
</dbReference>
<evidence type="ECO:0000256" key="2">
    <source>
        <dbReference type="SAM" id="Phobius"/>
    </source>
</evidence>
<dbReference type="InterPro" id="IPR023597">
    <property type="entry name" value="Flagellar_regulator_Flk"/>
</dbReference>
<comment type="caution">
    <text evidence="3">The sequence shown here is derived from an EMBL/GenBank/DDBJ whole genome shotgun (WGS) entry which is preliminary data.</text>
</comment>
<dbReference type="NCBIfam" id="NF007987">
    <property type="entry name" value="PRK10715.1"/>
    <property type="match status" value="1"/>
</dbReference>
<keyword evidence="2" id="KW-1133">Transmembrane helix</keyword>
<keyword evidence="2" id="KW-0812">Transmembrane</keyword>
<sequence length="344" mass="37733">MQPVQGPGNPVPGEQPQGRMGAPSVVRDADSPLSTAQRTALERLIVKIMALSSSKSPEIWAALRHQLNIPGEGELTSGQFLPAEQLLQGRLDQAQQTHAGRQLMQQLTDLLPQGNNRQAVSDYIRREFGHTVLSQLDPEQLQQVVELLQQGRLDIPKPQQAAISDRTLLPAEHSALNQQVIRLAAVTGESPTDTWQSLMTMMGLKAGDPIPARHFPLLMQFVQGHVTLSQQASPTLATVQATLKQPTSSDEQQAIEAYCLQHFNATAQSVLTPAQVSAVMQFLFIYRLSRTQSQHQTADGRLLQPAMNPLIATEPREHTVGIAKSRWAVVLALLAVLVLIWLLI</sequence>
<evidence type="ECO:0000313" key="4">
    <source>
        <dbReference type="Proteomes" id="UP000294555"/>
    </source>
</evidence>
<evidence type="ECO:0000256" key="1">
    <source>
        <dbReference type="SAM" id="MobiDB-lite"/>
    </source>
</evidence>